<evidence type="ECO:0000259" key="3">
    <source>
        <dbReference type="PROSITE" id="PS50041"/>
    </source>
</evidence>
<dbReference type="OrthoDB" id="5850716at2759"/>
<evidence type="ECO:0000313" key="5">
    <source>
        <dbReference type="WBParaSite" id="HCON_00099970-00001"/>
    </source>
</evidence>
<protein>
    <submittedName>
        <fullName evidence="5">C-type lectin domain-containing protein</fullName>
    </submittedName>
</protein>
<dbReference type="SUPFAM" id="SSF56436">
    <property type="entry name" value="C-type lectin-like"/>
    <property type="match status" value="2"/>
</dbReference>
<dbReference type="Pfam" id="PF00059">
    <property type="entry name" value="Lectin_C"/>
    <property type="match status" value="2"/>
</dbReference>
<dbReference type="PROSITE" id="PS51257">
    <property type="entry name" value="PROKAR_LIPOPROTEIN"/>
    <property type="match status" value="1"/>
</dbReference>
<proteinExistence type="predicted"/>
<keyword evidence="4" id="KW-1185">Reference proteome</keyword>
<dbReference type="WBParaSite" id="HCON_00099970-00001">
    <property type="protein sequence ID" value="HCON_00099970-00001"/>
    <property type="gene ID" value="HCON_00099970"/>
</dbReference>
<dbReference type="Proteomes" id="UP000025227">
    <property type="component" value="Unplaced"/>
</dbReference>
<evidence type="ECO:0000256" key="1">
    <source>
        <dbReference type="ARBA" id="ARBA00023157"/>
    </source>
</evidence>
<dbReference type="InterPro" id="IPR018378">
    <property type="entry name" value="C-type_lectin_CS"/>
</dbReference>
<keyword evidence="2" id="KW-0732">Signal</keyword>
<evidence type="ECO:0000256" key="2">
    <source>
        <dbReference type="SAM" id="SignalP"/>
    </source>
</evidence>
<dbReference type="InterPro" id="IPR050111">
    <property type="entry name" value="C-type_lectin/snaclec_domain"/>
</dbReference>
<evidence type="ECO:0000313" key="4">
    <source>
        <dbReference type="Proteomes" id="UP000025227"/>
    </source>
</evidence>
<accession>A0A7I4YJ52</accession>
<dbReference type="SMART" id="SM00034">
    <property type="entry name" value="CLECT"/>
    <property type="match status" value="2"/>
</dbReference>
<feature type="signal peptide" evidence="2">
    <location>
        <begin position="1"/>
        <end position="15"/>
    </location>
</feature>
<feature type="chain" id="PRO_5029795369" evidence="2">
    <location>
        <begin position="16"/>
        <end position="317"/>
    </location>
</feature>
<dbReference type="PROSITE" id="PS00615">
    <property type="entry name" value="C_TYPE_LECTIN_1"/>
    <property type="match status" value="1"/>
</dbReference>
<sequence length="317" mass="35522">MRWLLLVAVVPLALTSCPFGFVYQEQFNRCYQFTKTRRSFYMAEESCQEVSAHLVSIFSSAENSWLSMYATQQGIKGTFYTGLNRLAQNYWAWTDGSPLSYTRWAPGEPNATAQCAAENATDATWESVSCSDAYPYVCVQQLAVPTRLTCPPALQPTTCPTCPAVPGHCPSEWTYYSKTDSCYKAFLDSAFDQAETVCQSTGGHLASIHSDEENVFVSSLTHMGIEYRNEKQLTWIGLRKPNSPENSTWAWTDGSTLDYLMWAPGKPQDITGLQNCAQMYTDSLSRNPASDGDFRRWNDVQCATTMRAYVCKQAALH</sequence>
<dbReference type="OMA" id="DETDFCY"/>
<dbReference type="AlphaFoldDB" id="A0A7I4YJ52"/>
<dbReference type="Gene3D" id="3.10.100.10">
    <property type="entry name" value="Mannose-Binding Protein A, subunit A"/>
    <property type="match status" value="2"/>
</dbReference>
<dbReference type="InterPro" id="IPR001304">
    <property type="entry name" value="C-type_lectin-like"/>
</dbReference>
<feature type="domain" description="C-type lectin" evidence="3">
    <location>
        <begin position="178"/>
        <end position="302"/>
    </location>
</feature>
<keyword evidence="1" id="KW-1015">Disulfide bond</keyword>
<dbReference type="PANTHER" id="PTHR22803">
    <property type="entry name" value="MANNOSE, PHOSPHOLIPASE, LECTIN RECEPTOR RELATED"/>
    <property type="match status" value="1"/>
</dbReference>
<dbReference type="PROSITE" id="PS50041">
    <property type="entry name" value="C_TYPE_LECTIN_2"/>
    <property type="match status" value="2"/>
</dbReference>
<name>A0A7I4YJ52_HAECO</name>
<dbReference type="InterPro" id="IPR016187">
    <property type="entry name" value="CTDL_fold"/>
</dbReference>
<organism evidence="4 5">
    <name type="scientific">Haemonchus contortus</name>
    <name type="common">Barber pole worm</name>
    <dbReference type="NCBI Taxonomy" id="6289"/>
    <lineage>
        <taxon>Eukaryota</taxon>
        <taxon>Metazoa</taxon>
        <taxon>Ecdysozoa</taxon>
        <taxon>Nematoda</taxon>
        <taxon>Chromadorea</taxon>
        <taxon>Rhabditida</taxon>
        <taxon>Rhabditina</taxon>
        <taxon>Rhabditomorpha</taxon>
        <taxon>Strongyloidea</taxon>
        <taxon>Trichostrongylidae</taxon>
        <taxon>Haemonchus</taxon>
    </lineage>
</organism>
<dbReference type="CDD" id="cd00037">
    <property type="entry name" value="CLECT"/>
    <property type="match status" value="2"/>
</dbReference>
<reference evidence="5" key="1">
    <citation type="submission" date="2020-12" db="UniProtKB">
        <authorList>
            <consortium name="WormBaseParasite"/>
        </authorList>
    </citation>
    <scope>IDENTIFICATION</scope>
    <source>
        <strain evidence="5">MHco3</strain>
    </source>
</reference>
<dbReference type="InterPro" id="IPR016186">
    <property type="entry name" value="C-type_lectin-like/link_sf"/>
</dbReference>
<feature type="domain" description="C-type lectin" evidence="3">
    <location>
        <begin position="26"/>
        <end position="139"/>
    </location>
</feature>